<reference evidence="1 2" key="1">
    <citation type="submission" date="2020-04" db="EMBL/GenBank/DDBJ databases">
        <authorList>
            <person name="Pieper L."/>
        </authorList>
    </citation>
    <scope>NUCLEOTIDE SEQUENCE [LARGE SCALE GENOMIC DNA]</scope>
    <source>
        <strain evidence="1 2">B33</strain>
    </source>
</reference>
<accession>A0A7Y6UBV6</accession>
<organism evidence="1 2">
    <name type="scientific">Phocaeicola vulgatus</name>
    <name type="common">Bacteroides vulgatus</name>
    <dbReference type="NCBI Taxonomy" id="821"/>
    <lineage>
        <taxon>Bacteria</taxon>
        <taxon>Pseudomonadati</taxon>
        <taxon>Bacteroidota</taxon>
        <taxon>Bacteroidia</taxon>
        <taxon>Bacteroidales</taxon>
        <taxon>Bacteroidaceae</taxon>
        <taxon>Phocaeicola</taxon>
    </lineage>
</organism>
<feature type="non-terminal residue" evidence="1">
    <location>
        <position position="106"/>
    </location>
</feature>
<reference evidence="1 2" key="2">
    <citation type="submission" date="2020-07" db="EMBL/GenBank/DDBJ databases">
        <title>Bacterial metabolism rescues the inhibition of intestinal drug absorption by food and drug additives.</title>
        <authorList>
            <person name="Zou L."/>
            <person name="Spanogiannopoulos P."/>
            <person name="Chien H.-C."/>
            <person name="Pieper L.M."/>
            <person name="Cai W."/>
            <person name="Khuri N."/>
            <person name="Pottel J."/>
            <person name="Vora B."/>
            <person name="Ni Z."/>
            <person name="Tsakalozou E."/>
            <person name="Zhang W."/>
            <person name="Shoichet B.K."/>
            <person name="Giacomini K.M."/>
            <person name="Turnbaugh P.J."/>
        </authorList>
    </citation>
    <scope>NUCLEOTIDE SEQUENCE [LARGE SCALE GENOMIC DNA]</scope>
    <source>
        <strain evidence="1 2">B33</strain>
    </source>
</reference>
<evidence type="ECO:0000313" key="1">
    <source>
        <dbReference type="EMBL" id="NVB76420.1"/>
    </source>
</evidence>
<dbReference type="Proteomes" id="UP000524321">
    <property type="component" value="Unassembled WGS sequence"/>
</dbReference>
<proteinExistence type="predicted"/>
<gene>
    <name evidence="1" type="ORF">HUV05_23585</name>
</gene>
<comment type="caution">
    <text evidence="1">The sequence shown here is derived from an EMBL/GenBank/DDBJ whole genome shotgun (WGS) entry which is preliminary data.</text>
</comment>
<protein>
    <submittedName>
        <fullName evidence="1">Uncharacterized protein</fullName>
    </submittedName>
</protein>
<dbReference type="AlphaFoldDB" id="A0A7Y6UBV6"/>
<name>A0A7Y6UBV6_PHOVU</name>
<dbReference type="EMBL" id="JABWDJ010000459">
    <property type="protein sequence ID" value="NVB76420.1"/>
    <property type="molecule type" value="Genomic_DNA"/>
</dbReference>
<evidence type="ECO:0000313" key="2">
    <source>
        <dbReference type="Proteomes" id="UP000524321"/>
    </source>
</evidence>
<sequence length="106" mass="12582">MKYKIIIGLSAILYFTGCYNREQTPRLSEAEKLMQNNPDSALAILQKLKPEGNRAEQARYALLYSEALEKKQMKVTDDSLIRQAWQYYKHYPKDLRHQCKTLYYWG</sequence>